<feature type="domain" description="Pyridoxamine 5'-phosphate oxidase N-terminal" evidence="1">
    <location>
        <begin position="30"/>
        <end position="142"/>
    </location>
</feature>
<keyword evidence="3" id="KW-1185">Reference proteome</keyword>
<dbReference type="InterPro" id="IPR024029">
    <property type="entry name" value="Pyridox_Oxase_FMN-dep"/>
</dbReference>
<dbReference type="NCBIfam" id="TIGR04025">
    <property type="entry name" value="PPOX_FMN_DR2398"/>
    <property type="match status" value="1"/>
</dbReference>
<name>A0ABV8QD59_9GAMM</name>
<accession>A0ABV8QD59</accession>
<evidence type="ECO:0000313" key="2">
    <source>
        <dbReference type="EMBL" id="MFC4257874.1"/>
    </source>
</evidence>
<gene>
    <name evidence="2" type="ORF">ACFOZ5_02385</name>
</gene>
<proteinExistence type="predicted"/>
<organism evidence="2 3">
    <name type="scientific">Marinobacter lacisalsi</name>
    <dbReference type="NCBI Taxonomy" id="475979"/>
    <lineage>
        <taxon>Bacteria</taxon>
        <taxon>Pseudomonadati</taxon>
        <taxon>Pseudomonadota</taxon>
        <taxon>Gammaproteobacteria</taxon>
        <taxon>Pseudomonadales</taxon>
        <taxon>Marinobacteraceae</taxon>
        <taxon>Marinobacter</taxon>
    </lineage>
</organism>
<reference evidence="3" key="1">
    <citation type="journal article" date="2019" name="Int. J. Syst. Evol. Microbiol.">
        <title>The Global Catalogue of Microorganisms (GCM) 10K type strain sequencing project: providing services to taxonomists for standard genome sequencing and annotation.</title>
        <authorList>
            <consortium name="The Broad Institute Genomics Platform"/>
            <consortium name="The Broad Institute Genome Sequencing Center for Infectious Disease"/>
            <person name="Wu L."/>
            <person name="Ma J."/>
        </authorList>
    </citation>
    <scope>NUCLEOTIDE SEQUENCE [LARGE SCALE GENOMIC DNA]</scope>
    <source>
        <strain evidence="3">CECT 7297</strain>
    </source>
</reference>
<dbReference type="SUPFAM" id="SSF50475">
    <property type="entry name" value="FMN-binding split barrel"/>
    <property type="match status" value="1"/>
</dbReference>
<evidence type="ECO:0000313" key="3">
    <source>
        <dbReference type="Proteomes" id="UP001595798"/>
    </source>
</evidence>
<protein>
    <submittedName>
        <fullName evidence="2">MSMEG_1061 family FMN-dependent PPOX-type flavoprotein</fullName>
    </submittedName>
</protein>
<dbReference type="PANTHER" id="PTHR42815">
    <property type="entry name" value="FAD-BINDING, PUTATIVE (AFU_ORTHOLOGUE AFUA_6G07600)-RELATED"/>
    <property type="match status" value="1"/>
</dbReference>
<sequence>MDITNIEHIRNILGEPSPRTTGKIYDHLNARMVNFIRHSPLVMVTTVDSEGFPSISPKGDDPGFVHVEDAGHLLIPERKGNKLAFSFQNILEGSKVGLLFMVPGTTEVLRVHGTPTLVHDDKLNQKLMSKSQQALLVTRLAVANAYFHCGKALIRSGIWNPETPRPQVKVSFGQEIAENRSLSSSEADAIDEGVEERYRTDI</sequence>
<evidence type="ECO:0000259" key="1">
    <source>
        <dbReference type="Pfam" id="PF01243"/>
    </source>
</evidence>
<dbReference type="EMBL" id="JBHSDI010000001">
    <property type="protein sequence ID" value="MFC4257874.1"/>
    <property type="molecule type" value="Genomic_DNA"/>
</dbReference>
<dbReference type="Pfam" id="PF01243">
    <property type="entry name" value="PNPOx_N"/>
    <property type="match status" value="1"/>
</dbReference>
<dbReference type="PANTHER" id="PTHR42815:SF2">
    <property type="entry name" value="FAD-BINDING, PUTATIVE (AFU_ORTHOLOGUE AFUA_6G07600)-RELATED"/>
    <property type="match status" value="1"/>
</dbReference>
<dbReference type="Gene3D" id="2.30.110.10">
    <property type="entry name" value="Electron Transport, Fmn-binding Protein, Chain A"/>
    <property type="match status" value="1"/>
</dbReference>
<dbReference type="InterPro" id="IPR011576">
    <property type="entry name" value="Pyridox_Oxase_N"/>
</dbReference>
<comment type="caution">
    <text evidence="2">The sequence shown here is derived from an EMBL/GenBank/DDBJ whole genome shotgun (WGS) entry which is preliminary data.</text>
</comment>
<dbReference type="InterPro" id="IPR012349">
    <property type="entry name" value="Split_barrel_FMN-bd"/>
</dbReference>
<dbReference type="Proteomes" id="UP001595798">
    <property type="component" value="Unassembled WGS sequence"/>
</dbReference>
<dbReference type="RefSeq" id="WP_379885138.1">
    <property type="nucleotide sequence ID" value="NZ_JBHSDI010000001.1"/>
</dbReference>